<keyword evidence="5" id="KW-0255">Endonuclease</keyword>
<keyword evidence="3" id="KW-0238">DNA-binding</keyword>
<reference evidence="6" key="1">
    <citation type="submission" date="2016-03" db="EMBL/GenBank/DDBJ databases">
        <title>Complete genome sequence of Solimmundus cernigliae, representing a novel lineage of polycyclic aromatic hydrocarbon degraders within the Gammaproteobacteria.</title>
        <authorList>
            <person name="Singleton D.R."/>
            <person name="Dickey A.N."/>
            <person name="Scholl E.H."/>
            <person name="Wright F.A."/>
            <person name="Aitken M.D."/>
        </authorList>
    </citation>
    <scope>NUCLEOTIDE SEQUENCE [LARGE SCALE GENOMIC DNA]</scope>
    <source>
        <strain evidence="6">TR3.2</strain>
    </source>
</reference>
<dbReference type="InterPro" id="IPR000055">
    <property type="entry name" value="Restrct_endonuc_typeI_TRD"/>
</dbReference>
<proteinExistence type="inferred from homology"/>
<gene>
    <name evidence="5" type="ORF">PG2T_03390</name>
</gene>
<keyword evidence="6" id="KW-1185">Reference proteome</keyword>
<evidence type="ECO:0000256" key="2">
    <source>
        <dbReference type="ARBA" id="ARBA00022747"/>
    </source>
</evidence>
<keyword evidence="5" id="KW-0378">Hydrolase</keyword>
<dbReference type="Proteomes" id="UP000092952">
    <property type="component" value="Chromosome"/>
</dbReference>
<keyword evidence="5" id="KW-0540">Nuclease</keyword>
<dbReference type="GO" id="GO:0009307">
    <property type="term" value="P:DNA restriction-modification system"/>
    <property type="evidence" value="ECO:0007669"/>
    <property type="project" value="UniProtKB-KW"/>
</dbReference>
<dbReference type="GO" id="GO:0003677">
    <property type="term" value="F:DNA binding"/>
    <property type="evidence" value="ECO:0007669"/>
    <property type="project" value="UniProtKB-KW"/>
</dbReference>
<sequence length="193" mass="21046">MNLGELAEVQMGYPFRSRLEHDPRGDVAVIQMKDIDDANLLHAEEAIRVALPKGKTHHLLRAGDLLFRSRGRSNGTAQVLEGIGPAVLAAPMLLIRPHKVLPEYLCWYINAPATQAQLAGLAEGTSVRMISAEALKALDVPLPSRATQQRIAQAAALAEQEQTLLARIATLRQRLTTHLLMKLAHPSPARANP</sequence>
<evidence type="ECO:0000259" key="4">
    <source>
        <dbReference type="Pfam" id="PF01420"/>
    </source>
</evidence>
<evidence type="ECO:0000313" key="5">
    <source>
        <dbReference type="EMBL" id="ANX03328.1"/>
    </source>
</evidence>
<dbReference type="AlphaFoldDB" id="A0A1B1YRB1"/>
<dbReference type="RefSeq" id="WP_068802833.1">
    <property type="nucleotide sequence ID" value="NZ_CP014671.1"/>
</dbReference>
<keyword evidence="2" id="KW-0680">Restriction system</keyword>
<organism evidence="5 6">
    <name type="scientific">Immundisolibacter cernigliae</name>
    <dbReference type="NCBI Taxonomy" id="1810504"/>
    <lineage>
        <taxon>Bacteria</taxon>
        <taxon>Pseudomonadati</taxon>
        <taxon>Pseudomonadota</taxon>
        <taxon>Gammaproteobacteria</taxon>
        <taxon>Immundisolibacterales</taxon>
        <taxon>Immundisolibacteraceae</taxon>
        <taxon>Immundisolibacter</taxon>
    </lineage>
</organism>
<dbReference type="CDD" id="cd16961">
    <property type="entry name" value="RMtype1_S_TRD-CR_like"/>
    <property type="match status" value="1"/>
</dbReference>
<dbReference type="REBASE" id="152926">
    <property type="entry name" value="S1.IceTR32ORF3395P"/>
</dbReference>
<dbReference type="GO" id="GO:0004519">
    <property type="term" value="F:endonuclease activity"/>
    <property type="evidence" value="ECO:0007669"/>
    <property type="project" value="UniProtKB-KW"/>
</dbReference>
<dbReference type="InterPro" id="IPR044946">
    <property type="entry name" value="Restrct_endonuc_typeI_TRD_sf"/>
</dbReference>
<dbReference type="InParanoid" id="A0A1B1YRB1"/>
<dbReference type="PANTHER" id="PTHR30408:SF12">
    <property type="entry name" value="TYPE I RESTRICTION ENZYME MJAVIII SPECIFICITY SUBUNIT"/>
    <property type="match status" value="1"/>
</dbReference>
<evidence type="ECO:0000313" key="6">
    <source>
        <dbReference type="Proteomes" id="UP000092952"/>
    </source>
</evidence>
<dbReference type="STRING" id="1810504.PG2T_03390"/>
<dbReference type="InterPro" id="IPR052021">
    <property type="entry name" value="Type-I_RS_S_subunit"/>
</dbReference>
<evidence type="ECO:0000256" key="3">
    <source>
        <dbReference type="ARBA" id="ARBA00023125"/>
    </source>
</evidence>
<comment type="similarity">
    <text evidence="1">Belongs to the type-I restriction system S methylase family.</text>
</comment>
<protein>
    <submittedName>
        <fullName evidence="5">Restriction endonuclease subunit S</fullName>
    </submittedName>
</protein>
<dbReference type="PANTHER" id="PTHR30408">
    <property type="entry name" value="TYPE-1 RESTRICTION ENZYME ECOKI SPECIFICITY PROTEIN"/>
    <property type="match status" value="1"/>
</dbReference>
<dbReference type="Gene3D" id="3.90.220.20">
    <property type="entry name" value="DNA methylase specificity domains"/>
    <property type="match status" value="1"/>
</dbReference>
<accession>A0A1B1YRB1</accession>
<dbReference type="OrthoDB" id="5465337at2"/>
<dbReference type="EMBL" id="CP014671">
    <property type="protein sequence ID" value="ANX03328.1"/>
    <property type="molecule type" value="Genomic_DNA"/>
</dbReference>
<dbReference type="Pfam" id="PF01420">
    <property type="entry name" value="Methylase_S"/>
    <property type="match status" value="1"/>
</dbReference>
<evidence type="ECO:0000256" key="1">
    <source>
        <dbReference type="ARBA" id="ARBA00010923"/>
    </source>
</evidence>
<dbReference type="KEGG" id="gbi:PG2T_03390"/>
<dbReference type="SUPFAM" id="SSF116734">
    <property type="entry name" value="DNA methylase specificity domain"/>
    <property type="match status" value="1"/>
</dbReference>
<feature type="domain" description="Type I restriction modification DNA specificity" evidence="4">
    <location>
        <begin position="2"/>
        <end position="153"/>
    </location>
</feature>
<name>A0A1B1YRB1_9GAMM</name>